<dbReference type="EMBL" id="JAKIXB020000011">
    <property type="protein sequence ID" value="KAL1604314.1"/>
    <property type="molecule type" value="Genomic_DNA"/>
</dbReference>
<dbReference type="Proteomes" id="UP001521222">
    <property type="component" value="Unassembled WGS sequence"/>
</dbReference>
<proteinExistence type="predicted"/>
<evidence type="ECO:0000313" key="2">
    <source>
        <dbReference type="Proteomes" id="UP001521222"/>
    </source>
</evidence>
<comment type="caution">
    <text evidence="1">The sequence shown here is derived from an EMBL/GenBank/DDBJ whole genome shotgun (WGS) entry which is preliminary data.</text>
</comment>
<reference evidence="1 2" key="1">
    <citation type="submission" date="2024-02" db="EMBL/GenBank/DDBJ databases">
        <title>De novo assembly and annotation of 12 fungi associated with fruit tree decline syndrome in Ontario, Canada.</title>
        <authorList>
            <person name="Sulman M."/>
            <person name="Ellouze W."/>
            <person name="Ilyukhin E."/>
        </authorList>
    </citation>
    <scope>NUCLEOTIDE SEQUENCE [LARGE SCALE GENOMIC DNA]</scope>
    <source>
        <strain evidence="1 2">M97-236</strain>
    </source>
</reference>
<protein>
    <submittedName>
        <fullName evidence="1">Uncharacterized protein</fullName>
    </submittedName>
</protein>
<dbReference type="PANTHER" id="PTHR38790">
    <property type="entry name" value="2EXR DOMAIN-CONTAINING PROTEIN-RELATED"/>
    <property type="match status" value="1"/>
</dbReference>
<name>A0ABR3RIP9_9PLEO</name>
<keyword evidence="2" id="KW-1185">Reference proteome</keyword>
<evidence type="ECO:0000313" key="1">
    <source>
        <dbReference type="EMBL" id="KAL1604314.1"/>
    </source>
</evidence>
<organism evidence="1 2">
    <name type="scientific">Nothophoma quercina</name>
    <dbReference type="NCBI Taxonomy" id="749835"/>
    <lineage>
        <taxon>Eukaryota</taxon>
        <taxon>Fungi</taxon>
        <taxon>Dikarya</taxon>
        <taxon>Ascomycota</taxon>
        <taxon>Pezizomycotina</taxon>
        <taxon>Dothideomycetes</taxon>
        <taxon>Pleosporomycetidae</taxon>
        <taxon>Pleosporales</taxon>
        <taxon>Pleosporineae</taxon>
        <taxon>Didymellaceae</taxon>
        <taxon>Nothophoma</taxon>
    </lineage>
</organism>
<gene>
    <name evidence="1" type="ORF">SLS59_004110</name>
</gene>
<accession>A0ABR3RIP9</accession>
<dbReference type="PANTHER" id="PTHR38790:SF9">
    <property type="entry name" value="F-BOX DOMAIN-CONTAINING PROTEIN"/>
    <property type="match status" value="1"/>
</dbReference>
<sequence>MNGLRTESLFAKIGSTWVPVTQLLLSMQSSPDLLVGEKGYRAQRKWWRLNGKTFRLMAIPKELRLEIFKYAMGPHVYPRTILTSSMDDAEQFENARVTWGHGKRLIRASNGYNFDWVPGSSSEYTLPKPNLALLLVNREVHDEAQIAGWEDTHKVFIALNHLMTVVQSGLVPNHKWLNKIVLDFSFFSLYSFFAVRQDSSTGSWGIDTSKSLGYIIPALRTKGLSELQLWFRSPHDGYNFNPYAQPDTYYGYNNEFECCQRTMVDWIMTFAWPFVKDVPTVILGGAVKKASKKKWEYLLSLPKHIQSRAFDYLAEEKAIFSPDQILQSTSMLVPELDTFDYEDSEDDADKQDSGIVQ</sequence>